<comment type="subcellular location">
    <subcellularLocation>
        <location evidence="1">Nucleus</location>
    </subcellularLocation>
</comment>
<keyword evidence="7" id="KW-0833">Ubl conjugation pathway</keyword>
<dbReference type="GO" id="GO:0070979">
    <property type="term" value="P:protein K11-linked ubiquitination"/>
    <property type="evidence" value="ECO:0007669"/>
    <property type="project" value="TreeGrafter"/>
</dbReference>
<keyword evidence="5" id="KW-0132">Cell division</keyword>
<dbReference type="Pfam" id="PF05839">
    <property type="entry name" value="Apc13p"/>
    <property type="match status" value="1"/>
</dbReference>
<dbReference type="OMA" id="PHDDIAV"/>
<comment type="pathway">
    <text evidence="2">Protein modification; protein ubiquitination.</text>
</comment>
<keyword evidence="9" id="KW-0131">Cell cycle</keyword>
<protein>
    <recommendedName>
        <fullName evidence="4">Anaphase-promoting complex subunit 13</fullName>
    </recommendedName>
    <alternativeName>
        <fullName evidence="10">Cyclosome subunit 13</fullName>
    </alternativeName>
</protein>
<evidence type="ECO:0000256" key="8">
    <source>
        <dbReference type="ARBA" id="ARBA00023242"/>
    </source>
</evidence>
<keyword evidence="8" id="KW-0539">Nucleus</keyword>
<organism evidence="12 13">
    <name type="scientific">Eptatretus burgeri</name>
    <name type="common">Inshore hagfish</name>
    <dbReference type="NCBI Taxonomy" id="7764"/>
    <lineage>
        <taxon>Eukaryota</taxon>
        <taxon>Metazoa</taxon>
        <taxon>Chordata</taxon>
        <taxon>Craniata</taxon>
        <taxon>Vertebrata</taxon>
        <taxon>Cyclostomata</taxon>
        <taxon>Myxini</taxon>
        <taxon>Myxiniformes</taxon>
        <taxon>Myxinidae</taxon>
        <taxon>Eptatretinae</taxon>
        <taxon>Eptatretus</taxon>
    </lineage>
</organism>
<evidence type="ECO:0000256" key="4">
    <source>
        <dbReference type="ARBA" id="ARBA00013935"/>
    </source>
</evidence>
<dbReference type="GO" id="GO:0005680">
    <property type="term" value="C:anaphase-promoting complex"/>
    <property type="evidence" value="ECO:0007669"/>
    <property type="project" value="InterPro"/>
</dbReference>
<dbReference type="Ensembl" id="ENSEBUT00000010442.1">
    <property type="protein sequence ID" value="ENSEBUP00000009909.1"/>
    <property type="gene ID" value="ENSEBUG00000006365.1"/>
</dbReference>
<evidence type="ECO:0000256" key="9">
    <source>
        <dbReference type="ARBA" id="ARBA00023306"/>
    </source>
</evidence>
<keyword evidence="13" id="KW-1185">Reference proteome</keyword>
<evidence type="ECO:0000256" key="7">
    <source>
        <dbReference type="ARBA" id="ARBA00022786"/>
    </source>
</evidence>
<name>A0A8C4Q4X1_EPTBU</name>
<dbReference type="Proteomes" id="UP000694388">
    <property type="component" value="Unplaced"/>
</dbReference>
<evidence type="ECO:0000256" key="3">
    <source>
        <dbReference type="ARBA" id="ARBA00006940"/>
    </source>
</evidence>
<evidence type="ECO:0000256" key="2">
    <source>
        <dbReference type="ARBA" id="ARBA00004906"/>
    </source>
</evidence>
<evidence type="ECO:0000256" key="10">
    <source>
        <dbReference type="ARBA" id="ARBA00031338"/>
    </source>
</evidence>
<comment type="function">
    <text evidence="11">Component of the anaphase promoting complex/cyclosome (APC/C), a cell cycle-regulated E3 ubiquitin ligase that controls progression through mitosis and the G1 phase of the cell cycle. The APC/C complex acts by mediating ubiquitination and subsequent degradation of target proteins: it mainly mediates the formation of 'Lys-11'-linked polyubiquitin chains and, to a lower extent, the formation of 'Lys-48'- and 'Lys-63'-linked polyubiquitin chains. The APC/C complex catalyzes assembly of branched 'Lys-11'-/'Lys-48'-linked branched ubiquitin chains on target proteins.</text>
</comment>
<reference evidence="12" key="2">
    <citation type="submission" date="2025-09" db="UniProtKB">
        <authorList>
            <consortium name="Ensembl"/>
        </authorList>
    </citation>
    <scope>IDENTIFICATION</scope>
</reference>
<accession>A0A8C4Q4X1</accession>
<reference evidence="12" key="1">
    <citation type="submission" date="2025-08" db="UniProtKB">
        <authorList>
            <consortium name="Ensembl"/>
        </authorList>
    </citation>
    <scope>IDENTIFICATION</scope>
</reference>
<evidence type="ECO:0000256" key="11">
    <source>
        <dbReference type="ARBA" id="ARBA00045696"/>
    </source>
</evidence>
<evidence type="ECO:0000256" key="6">
    <source>
        <dbReference type="ARBA" id="ARBA00022776"/>
    </source>
</evidence>
<evidence type="ECO:0000313" key="12">
    <source>
        <dbReference type="Ensembl" id="ENSEBUP00000009909.1"/>
    </source>
</evidence>
<dbReference type="GeneTree" id="ENSGT00390000008673"/>
<evidence type="ECO:0000313" key="13">
    <source>
        <dbReference type="Proteomes" id="UP000694388"/>
    </source>
</evidence>
<evidence type="ECO:0000256" key="5">
    <source>
        <dbReference type="ARBA" id="ARBA00022618"/>
    </source>
</evidence>
<comment type="similarity">
    <text evidence="3">Belongs to the APC13 family.</text>
</comment>
<dbReference type="PANTHER" id="PTHR28672:SF1">
    <property type="entry name" value="ANAPHASE-PROMOTING COMPLEX SUBUNIT 13"/>
    <property type="match status" value="1"/>
</dbReference>
<dbReference type="InterPro" id="IPR008401">
    <property type="entry name" value="Apc13"/>
</dbReference>
<evidence type="ECO:0000256" key="1">
    <source>
        <dbReference type="ARBA" id="ARBA00004123"/>
    </source>
</evidence>
<dbReference type="PANTHER" id="PTHR28672">
    <property type="entry name" value="ANAPHASE-PROMOTING COMPLEX SUBUNIT 13"/>
    <property type="match status" value="1"/>
</dbReference>
<dbReference type="GO" id="GO:0051301">
    <property type="term" value="P:cell division"/>
    <property type="evidence" value="ECO:0007669"/>
    <property type="project" value="UniProtKB-KW"/>
</dbReference>
<proteinExistence type="inferred from homology"/>
<sequence>MDSEVLRDGKLMELVDDAWRDDKLPYEDINVELPELDQDNGGTTESVREQEMKWTDLSLPLQDGATSSSLSLE</sequence>
<keyword evidence="6" id="KW-0498">Mitosis</keyword>
<dbReference type="AlphaFoldDB" id="A0A8C4Q4X1"/>